<organism evidence="2 3">
    <name type="scientific">Oceanobacillus picturae</name>
    <dbReference type="NCBI Taxonomy" id="171693"/>
    <lineage>
        <taxon>Bacteria</taxon>
        <taxon>Bacillati</taxon>
        <taxon>Bacillota</taxon>
        <taxon>Bacilli</taxon>
        <taxon>Bacillales</taxon>
        <taxon>Bacillaceae</taxon>
        <taxon>Oceanobacillus</taxon>
    </lineage>
</organism>
<proteinExistence type="predicted"/>
<evidence type="ECO:0000313" key="3">
    <source>
        <dbReference type="Proteomes" id="UP000052946"/>
    </source>
</evidence>
<reference evidence="3" key="1">
    <citation type="submission" date="2015-07" db="EMBL/GenBank/DDBJ databases">
        <title>Draft Genome Sequence of Oceanobacillus picturae Heshi-B3 that Was Isolated from Fermented Rice Bran with Aging Salted Mackerel, Which Was Named Heshiko as Traditional Fermented Seafood in Japan.</title>
        <authorList>
            <person name="Akuzawa S."/>
            <person name="Nakagawa J."/>
            <person name="Kanekatsu T."/>
            <person name="Kanesaki Y."/>
            <person name="Suzuki T."/>
        </authorList>
    </citation>
    <scope>NUCLEOTIDE SEQUENCE [LARGE SCALE GENOMIC DNA]</scope>
    <source>
        <strain evidence="3">Heshi-B3</strain>
    </source>
</reference>
<protein>
    <submittedName>
        <fullName evidence="2">Transcriptional regulator</fullName>
    </submittedName>
</protein>
<reference evidence="2 3" key="2">
    <citation type="journal article" date="2016" name="Genome Announc.">
        <title>Draft Genome Sequence of Oceanobacillus picturae Heshi-B3, Isolated from Fermented Rice Bran in a Traditional Japanese Seafood Dish.</title>
        <authorList>
            <person name="Akuzawa S."/>
            <person name="Nagaoka J."/>
            <person name="Kanekatsu M."/>
            <person name="Kanesaki Y."/>
            <person name="Suzuki T."/>
        </authorList>
    </citation>
    <scope>NUCLEOTIDE SEQUENCE [LARGE SCALE GENOMIC DNA]</scope>
    <source>
        <strain evidence="2 3">Heshi-B3</strain>
    </source>
</reference>
<dbReference type="CDD" id="cd00093">
    <property type="entry name" value="HTH_XRE"/>
    <property type="match status" value="1"/>
</dbReference>
<dbReference type="InterPro" id="IPR001387">
    <property type="entry name" value="Cro/C1-type_HTH"/>
</dbReference>
<dbReference type="SUPFAM" id="SSF47413">
    <property type="entry name" value="lambda repressor-like DNA-binding domains"/>
    <property type="match status" value="1"/>
</dbReference>
<dbReference type="AlphaFoldDB" id="A0A0U9HE99"/>
<accession>A0A0U9HE99</accession>
<evidence type="ECO:0000259" key="1">
    <source>
        <dbReference type="PROSITE" id="PS50943"/>
    </source>
</evidence>
<dbReference type="Gene3D" id="1.10.260.40">
    <property type="entry name" value="lambda repressor-like DNA-binding domains"/>
    <property type="match status" value="1"/>
</dbReference>
<name>A0A0U9HE99_9BACI</name>
<dbReference type="RefSeq" id="WP_058950507.1">
    <property type="nucleotide sequence ID" value="NZ_BBXV01000029.1"/>
</dbReference>
<dbReference type="PROSITE" id="PS50943">
    <property type="entry name" value="HTH_CROC1"/>
    <property type="match status" value="1"/>
</dbReference>
<dbReference type="Proteomes" id="UP000052946">
    <property type="component" value="Unassembled WGS sequence"/>
</dbReference>
<comment type="caution">
    <text evidence="2">The sequence shown here is derived from an EMBL/GenBank/DDBJ whole genome shotgun (WGS) entry which is preliminary data.</text>
</comment>
<sequence>MNIDNDTFYKIRKVYRLTSHEMAEKLGYSQTYVSRIERGLENVTDNVSDKLKLVFDLDAEKLVEIKSAYYKFIN</sequence>
<dbReference type="EMBL" id="BBXV01000029">
    <property type="protein sequence ID" value="GAQ18520.1"/>
    <property type="molecule type" value="Genomic_DNA"/>
</dbReference>
<dbReference type="GO" id="GO:0003677">
    <property type="term" value="F:DNA binding"/>
    <property type="evidence" value="ECO:0007669"/>
    <property type="project" value="InterPro"/>
</dbReference>
<feature type="domain" description="HTH cro/C1-type" evidence="1">
    <location>
        <begin position="10"/>
        <end position="62"/>
    </location>
</feature>
<gene>
    <name evidence="2" type="ORF">OPHB3_2461</name>
</gene>
<evidence type="ECO:0000313" key="2">
    <source>
        <dbReference type="EMBL" id="GAQ18520.1"/>
    </source>
</evidence>
<dbReference type="Pfam" id="PF01381">
    <property type="entry name" value="HTH_3"/>
    <property type="match status" value="1"/>
</dbReference>
<dbReference type="InterPro" id="IPR010982">
    <property type="entry name" value="Lambda_DNA-bd_dom_sf"/>
</dbReference>
<dbReference type="OrthoDB" id="2666533at2"/>